<protein>
    <submittedName>
        <fullName evidence="1">Uncharacterized protein</fullName>
    </submittedName>
</protein>
<sequence length="122" mass="14121">MQRNVRLPLRSVTGERRKQVTMQRQNTQQVRKCRLHKATDWRLLDSGQSASANSLPSRLFLLAGRHARCGFSCTAQRRLKERCRSPRKQEHWNHVRLSCSCLWRAPASCVPRQQLCVAALEA</sequence>
<accession>G0TXZ8</accession>
<evidence type="ECO:0000313" key="1">
    <source>
        <dbReference type="EMBL" id="CCC48843.1"/>
    </source>
</evidence>
<name>G0TXZ8_TRYVY</name>
<dbReference type="EMBL" id="HE573023">
    <property type="protein sequence ID" value="CCC48843.1"/>
    <property type="molecule type" value="Genomic_DNA"/>
</dbReference>
<reference evidence="1" key="1">
    <citation type="journal article" date="2012" name="Proc. Natl. Acad. Sci. U.S.A.">
        <title>Antigenic diversity is generated by distinct evolutionary mechanisms in African trypanosome species.</title>
        <authorList>
            <person name="Jackson A.P."/>
            <person name="Berry A."/>
            <person name="Aslett M."/>
            <person name="Allison H.C."/>
            <person name="Burton P."/>
            <person name="Vavrova-Anderson J."/>
            <person name="Brown R."/>
            <person name="Browne H."/>
            <person name="Corton N."/>
            <person name="Hauser H."/>
            <person name="Gamble J."/>
            <person name="Gilderthorp R."/>
            <person name="Marcello L."/>
            <person name="McQuillan J."/>
            <person name="Otto T.D."/>
            <person name="Quail M.A."/>
            <person name="Sanders M.J."/>
            <person name="van Tonder A."/>
            <person name="Ginger M.L."/>
            <person name="Field M.C."/>
            <person name="Barry J.D."/>
            <person name="Hertz-Fowler C."/>
            <person name="Berriman M."/>
        </authorList>
    </citation>
    <scope>NUCLEOTIDE SEQUENCE</scope>
    <source>
        <strain evidence="1">Y486</strain>
    </source>
</reference>
<dbReference type="AlphaFoldDB" id="G0TXZ8"/>
<gene>
    <name evidence="1" type="ORF">TVY486_0701810</name>
</gene>
<proteinExistence type="predicted"/>
<organism evidence="1">
    <name type="scientific">Trypanosoma vivax (strain Y486)</name>
    <dbReference type="NCBI Taxonomy" id="1055687"/>
    <lineage>
        <taxon>Eukaryota</taxon>
        <taxon>Discoba</taxon>
        <taxon>Euglenozoa</taxon>
        <taxon>Kinetoplastea</taxon>
        <taxon>Metakinetoplastina</taxon>
        <taxon>Trypanosomatida</taxon>
        <taxon>Trypanosomatidae</taxon>
        <taxon>Trypanosoma</taxon>
        <taxon>Duttonella</taxon>
    </lineage>
</organism>